<dbReference type="OrthoDB" id="750171at2759"/>
<keyword evidence="1" id="KW-0677">Repeat</keyword>
<evidence type="ECO:0000313" key="4">
    <source>
        <dbReference type="Proteomes" id="UP000541444"/>
    </source>
</evidence>
<feature type="repeat" description="PPR" evidence="2">
    <location>
        <begin position="75"/>
        <end position="109"/>
    </location>
</feature>
<keyword evidence="4" id="KW-1185">Reference proteome</keyword>
<protein>
    <recommendedName>
        <fullName evidence="5">Pentatricopeptide repeat-containing protein</fullName>
    </recommendedName>
</protein>
<gene>
    <name evidence="3" type="ORF">GIB67_024052</name>
</gene>
<dbReference type="PROSITE" id="PS51375">
    <property type="entry name" value="PPR"/>
    <property type="match status" value="1"/>
</dbReference>
<dbReference type="PANTHER" id="PTHR47926:SF533">
    <property type="entry name" value="DYW DOMAIN-CONTAINING PROTEIN"/>
    <property type="match status" value="1"/>
</dbReference>
<name>A0A7J7LAV8_9MAGN</name>
<accession>A0A7J7LAV8</accession>
<evidence type="ECO:0000256" key="2">
    <source>
        <dbReference type="PROSITE-ProRule" id="PRU00708"/>
    </source>
</evidence>
<dbReference type="NCBIfam" id="TIGR00756">
    <property type="entry name" value="PPR"/>
    <property type="match status" value="2"/>
</dbReference>
<sequence length="214" mass="24022">MLEKKVEYDNYTYPILVQASAIRLCETEGREIHNHVLKLGFDSDVYVRNTLINMYCVCGNMSSARRVFDCGLVLDSVSWNSILAGYIQIGDVELSKVIFDQMPVRNVIISNSMILLFGKKGRVSDARGFFDSMSERDMVTWSAMVSCYEQNGEGLLLFSQMNNEGVMVDEVVMVSVLSVCKSLDAIKEGKLIHGRVLQMGIESYVNCHAPKSTF</sequence>
<evidence type="ECO:0000256" key="1">
    <source>
        <dbReference type="ARBA" id="ARBA00022737"/>
    </source>
</evidence>
<dbReference type="Proteomes" id="UP000541444">
    <property type="component" value="Unassembled WGS sequence"/>
</dbReference>
<dbReference type="InterPro" id="IPR011990">
    <property type="entry name" value="TPR-like_helical_dom_sf"/>
</dbReference>
<dbReference type="InterPro" id="IPR046960">
    <property type="entry name" value="PPR_At4g14850-like_plant"/>
</dbReference>
<dbReference type="Gene3D" id="1.25.40.10">
    <property type="entry name" value="Tetratricopeptide repeat domain"/>
    <property type="match status" value="2"/>
</dbReference>
<dbReference type="GO" id="GO:0009451">
    <property type="term" value="P:RNA modification"/>
    <property type="evidence" value="ECO:0007669"/>
    <property type="project" value="InterPro"/>
</dbReference>
<dbReference type="FunFam" id="1.25.40.10:FF:000606">
    <property type="entry name" value="Putative pentatricopeptide repeat-containing protein"/>
    <property type="match status" value="1"/>
</dbReference>
<dbReference type="PANTHER" id="PTHR47926">
    <property type="entry name" value="PENTATRICOPEPTIDE REPEAT-CONTAINING PROTEIN"/>
    <property type="match status" value="1"/>
</dbReference>
<dbReference type="Pfam" id="PF01535">
    <property type="entry name" value="PPR"/>
    <property type="match status" value="4"/>
</dbReference>
<proteinExistence type="predicted"/>
<dbReference type="InterPro" id="IPR002885">
    <property type="entry name" value="PPR_rpt"/>
</dbReference>
<comment type="caution">
    <text evidence="3">The sequence shown here is derived from an EMBL/GenBank/DDBJ whole genome shotgun (WGS) entry which is preliminary data.</text>
</comment>
<dbReference type="AlphaFoldDB" id="A0A7J7LAV8"/>
<dbReference type="EMBL" id="JACGCM010002444">
    <property type="protein sequence ID" value="KAF6139775.1"/>
    <property type="molecule type" value="Genomic_DNA"/>
</dbReference>
<dbReference type="GO" id="GO:0003723">
    <property type="term" value="F:RNA binding"/>
    <property type="evidence" value="ECO:0007669"/>
    <property type="project" value="InterPro"/>
</dbReference>
<reference evidence="3 4" key="1">
    <citation type="journal article" date="2020" name="IScience">
        <title>Genome Sequencing of the Endangered Kingdonia uniflora (Circaeasteraceae, Ranunculales) Reveals Potential Mechanisms of Evolutionary Specialization.</title>
        <authorList>
            <person name="Sun Y."/>
            <person name="Deng T."/>
            <person name="Zhang A."/>
            <person name="Moore M.J."/>
            <person name="Landis J.B."/>
            <person name="Lin N."/>
            <person name="Zhang H."/>
            <person name="Zhang X."/>
            <person name="Huang J."/>
            <person name="Zhang X."/>
            <person name="Sun H."/>
            <person name="Wang H."/>
        </authorList>
    </citation>
    <scope>NUCLEOTIDE SEQUENCE [LARGE SCALE GENOMIC DNA]</scope>
    <source>
        <strain evidence="3">TB1705</strain>
        <tissue evidence="3">Leaf</tissue>
    </source>
</reference>
<evidence type="ECO:0000313" key="3">
    <source>
        <dbReference type="EMBL" id="KAF6139775.1"/>
    </source>
</evidence>
<organism evidence="3 4">
    <name type="scientific">Kingdonia uniflora</name>
    <dbReference type="NCBI Taxonomy" id="39325"/>
    <lineage>
        <taxon>Eukaryota</taxon>
        <taxon>Viridiplantae</taxon>
        <taxon>Streptophyta</taxon>
        <taxon>Embryophyta</taxon>
        <taxon>Tracheophyta</taxon>
        <taxon>Spermatophyta</taxon>
        <taxon>Magnoliopsida</taxon>
        <taxon>Ranunculales</taxon>
        <taxon>Circaeasteraceae</taxon>
        <taxon>Kingdonia</taxon>
    </lineage>
</organism>
<evidence type="ECO:0008006" key="5">
    <source>
        <dbReference type="Google" id="ProtNLM"/>
    </source>
</evidence>